<protein>
    <submittedName>
        <fullName evidence="2">Uncharacterized protein</fullName>
    </submittedName>
</protein>
<dbReference type="EMBL" id="CAJMWQ010001240">
    <property type="protein sequence ID" value="CAE6442327.1"/>
    <property type="molecule type" value="Genomic_DNA"/>
</dbReference>
<evidence type="ECO:0000256" key="1">
    <source>
        <dbReference type="SAM" id="MobiDB-lite"/>
    </source>
</evidence>
<dbReference type="Proteomes" id="UP000663826">
    <property type="component" value="Unassembled WGS sequence"/>
</dbReference>
<feature type="compositionally biased region" description="Basic and acidic residues" evidence="1">
    <location>
        <begin position="20"/>
        <end position="29"/>
    </location>
</feature>
<proteinExistence type="predicted"/>
<name>A0A8H3AWR2_9AGAM</name>
<dbReference type="InterPro" id="IPR004242">
    <property type="entry name" value="Transposase_21"/>
</dbReference>
<gene>
    <name evidence="2" type="ORF">RDB_LOCUS71211</name>
</gene>
<comment type="caution">
    <text evidence="2">The sequence shown here is derived from an EMBL/GenBank/DDBJ whole genome shotgun (WGS) entry which is preliminary data.</text>
</comment>
<dbReference type="AlphaFoldDB" id="A0A8H3AWR2"/>
<dbReference type="PANTHER" id="PTHR46579:SF1">
    <property type="entry name" value="F5_8 TYPE C DOMAIN-CONTAINING PROTEIN"/>
    <property type="match status" value="1"/>
</dbReference>
<dbReference type="Pfam" id="PF02992">
    <property type="entry name" value="Transposase_21"/>
    <property type="match status" value="1"/>
</dbReference>
<evidence type="ECO:0000313" key="3">
    <source>
        <dbReference type="Proteomes" id="UP000663826"/>
    </source>
</evidence>
<feature type="region of interest" description="Disordered" evidence="1">
    <location>
        <begin position="1"/>
        <end position="31"/>
    </location>
</feature>
<feature type="compositionally biased region" description="Basic and acidic residues" evidence="1">
    <location>
        <begin position="1"/>
        <end position="12"/>
    </location>
</feature>
<dbReference type="PANTHER" id="PTHR46579">
    <property type="entry name" value="F5/8 TYPE C DOMAIN-CONTAINING PROTEIN-RELATED"/>
    <property type="match status" value="1"/>
</dbReference>
<accession>A0A8H3AWR2</accession>
<reference evidence="2" key="1">
    <citation type="submission" date="2021-01" db="EMBL/GenBank/DDBJ databases">
        <authorList>
            <person name="Kaushik A."/>
        </authorList>
    </citation>
    <scope>NUCLEOTIDE SEQUENCE</scope>
    <source>
        <strain evidence="2">AG1-1B</strain>
    </source>
</reference>
<evidence type="ECO:0000313" key="2">
    <source>
        <dbReference type="EMBL" id="CAE6442327.1"/>
    </source>
</evidence>
<sequence length="766" mass="86770">MKEAMQGWRKDNPNNCAEDAPPRDKEHWRASGPETFGNISEGWGWWDIPVGLMRGEFPEEEGGGYGDSGPNDRVALASKLLGLIFSLNLDGFQTFNHGKYSTIGVYITVNNLPPHLRTIIENMLLVIVIPGPNEPIAYEFDQIMEPLIDDLVALGQGIRLNVHNQRQGHPEPELVYGHLGLAVLDHIARMKVCGHAVAEGFKLRENELRDPLDQLDNKYRWLKAPSAAAQEAIRQQTGIIFTVFDRLPGWYGTSSCPIDSMHVFDLGITKFICQNILLKPGLLNPPRRDQPFDKQPASMFDALVAQTQFPSFCQQKPPRFLNMTSSLKAEQWKHIAIILPAALFEAWRDGDLIPNTFIPRGGRNTKAFKFQQSQAAEMLRNRKLVHQEWGGLPRDDPKPLSCVAVRNCRLIYATICRYLVGRLGMVRHKVTREGIATSQRLLRRFGSDLARMNYPVTPNVHTALHLEESILQYGSLYGFHTAPFERANRVLININNNGHTGGVVEATMARGWLKRAGCHKLVREMQGIENPSPDDIATTEMMLRAMRDGPEHERQRGRLNAILAGEEEFRSQAILQLPTTSAEVNWTKGDHRPYWESVAAHCSLRIPNAVVYPYGLRPEGGVCLTEKNSTRSLRHVHINGARYGTDFHRWAFNSRYAYIDAKRHPALIKRIYQVKLPVEGVDREVVCAVVQRFQPPAHKPGFPWDDWGDQLEIAAWQFAELDEPEVINVTQFSGTFALSDIEMETGHYWLTFAMYPTEPKLFENGE</sequence>
<organism evidence="2 3">
    <name type="scientific">Rhizoctonia solani</name>
    <dbReference type="NCBI Taxonomy" id="456999"/>
    <lineage>
        <taxon>Eukaryota</taxon>
        <taxon>Fungi</taxon>
        <taxon>Dikarya</taxon>
        <taxon>Basidiomycota</taxon>
        <taxon>Agaricomycotina</taxon>
        <taxon>Agaricomycetes</taxon>
        <taxon>Cantharellales</taxon>
        <taxon>Ceratobasidiaceae</taxon>
        <taxon>Rhizoctonia</taxon>
    </lineage>
</organism>